<gene>
    <name evidence="2" type="ORF">MNOR_LOCUS1894</name>
</gene>
<evidence type="ECO:0000313" key="2">
    <source>
        <dbReference type="EMBL" id="CAL4061144.1"/>
    </source>
</evidence>
<accession>A0AAV2PPP0</accession>
<dbReference type="AlphaFoldDB" id="A0AAV2PPP0"/>
<feature type="region of interest" description="Disordered" evidence="1">
    <location>
        <begin position="1"/>
        <end position="66"/>
    </location>
</feature>
<reference evidence="2 3" key="1">
    <citation type="submission" date="2024-05" db="EMBL/GenBank/DDBJ databases">
        <authorList>
            <person name="Wallberg A."/>
        </authorList>
    </citation>
    <scope>NUCLEOTIDE SEQUENCE [LARGE SCALE GENOMIC DNA]</scope>
</reference>
<dbReference type="EMBL" id="CAXKWB010000541">
    <property type="protein sequence ID" value="CAL4061144.1"/>
    <property type="molecule type" value="Genomic_DNA"/>
</dbReference>
<name>A0AAV2PPP0_MEGNR</name>
<organism evidence="2 3">
    <name type="scientific">Meganyctiphanes norvegica</name>
    <name type="common">Northern krill</name>
    <name type="synonym">Thysanopoda norvegica</name>
    <dbReference type="NCBI Taxonomy" id="48144"/>
    <lineage>
        <taxon>Eukaryota</taxon>
        <taxon>Metazoa</taxon>
        <taxon>Ecdysozoa</taxon>
        <taxon>Arthropoda</taxon>
        <taxon>Crustacea</taxon>
        <taxon>Multicrustacea</taxon>
        <taxon>Malacostraca</taxon>
        <taxon>Eumalacostraca</taxon>
        <taxon>Eucarida</taxon>
        <taxon>Euphausiacea</taxon>
        <taxon>Euphausiidae</taxon>
        <taxon>Meganyctiphanes</taxon>
    </lineage>
</organism>
<evidence type="ECO:0000313" key="3">
    <source>
        <dbReference type="Proteomes" id="UP001497623"/>
    </source>
</evidence>
<dbReference type="Proteomes" id="UP001497623">
    <property type="component" value="Unassembled WGS sequence"/>
</dbReference>
<protein>
    <submittedName>
        <fullName evidence="2">Uncharacterized protein</fullName>
    </submittedName>
</protein>
<keyword evidence="3" id="KW-1185">Reference proteome</keyword>
<proteinExistence type="predicted"/>
<comment type="caution">
    <text evidence="2">The sequence shown here is derived from an EMBL/GenBank/DDBJ whole genome shotgun (WGS) entry which is preliminary data.</text>
</comment>
<feature type="non-terminal residue" evidence="2">
    <location>
        <position position="1"/>
    </location>
</feature>
<evidence type="ECO:0000256" key="1">
    <source>
        <dbReference type="SAM" id="MobiDB-lite"/>
    </source>
</evidence>
<sequence>GATKPPKPTDIGTKGPKPTDGLTKPPNQTKGPKPTDGATKLPKPTDATKPPKPTNGPNPQKCEELGGKCIPKKSQKKCKGVIEPMGECKGKKTVCCGPKA</sequence>
<feature type="compositionally biased region" description="Low complexity" evidence="1">
    <location>
        <begin position="39"/>
        <end position="48"/>
    </location>
</feature>